<gene>
    <name evidence="3" type="ORF">HINF_LOCUS33111</name>
    <name evidence="4" type="ORF">HINF_LOCUS55961</name>
</gene>
<keyword evidence="2" id="KW-0677">Repeat</keyword>
<organism evidence="3">
    <name type="scientific">Hexamita inflata</name>
    <dbReference type="NCBI Taxonomy" id="28002"/>
    <lineage>
        <taxon>Eukaryota</taxon>
        <taxon>Metamonada</taxon>
        <taxon>Diplomonadida</taxon>
        <taxon>Hexamitidae</taxon>
        <taxon>Hexamitinae</taxon>
        <taxon>Hexamita</taxon>
    </lineage>
</organism>
<dbReference type="InterPro" id="IPR025875">
    <property type="entry name" value="Leu-rich_rpt_4"/>
</dbReference>
<dbReference type="SMART" id="SM00365">
    <property type="entry name" value="LRR_SD22"/>
    <property type="match status" value="4"/>
</dbReference>
<name>A0AA86PTF6_9EUKA</name>
<reference evidence="4 5" key="2">
    <citation type="submission" date="2024-07" db="EMBL/GenBank/DDBJ databases">
        <authorList>
            <person name="Akdeniz Z."/>
        </authorList>
    </citation>
    <scope>NUCLEOTIDE SEQUENCE [LARGE SCALE GENOMIC DNA]</scope>
</reference>
<dbReference type="PROSITE" id="PS51450">
    <property type="entry name" value="LRR"/>
    <property type="match status" value="4"/>
</dbReference>
<dbReference type="InterPro" id="IPR001611">
    <property type="entry name" value="Leu-rich_rpt"/>
</dbReference>
<dbReference type="SMART" id="SM00369">
    <property type="entry name" value="LRR_TYP"/>
    <property type="match status" value="5"/>
</dbReference>
<accession>A0AA86PTF6</accession>
<evidence type="ECO:0000256" key="1">
    <source>
        <dbReference type="ARBA" id="ARBA00022614"/>
    </source>
</evidence>
<dbReference type="Gene3D" id="3.80.10.10">
    <property type="entry name" value="Ribonuclease Inhibitor"/>
    <property type="match status" value="2"/>
</dbReference>
<proteinExistence type="predicted"/>
<dbReference type="Proteomes" id="UP001642409">
    <property type="component" value="Unassembled WGS sequence"/>
</dbReference>
<dbReference type="InterPro" id="IPR032675">
    <property type="entry name" value="LRR_dom_sf"/>
</dbReference>
<evidence type="ECO:0000313" key="4">
    <source>
        <dbReference type="EMBL" id="CAL6073141.1"/>
    </source>
</evidence>
<keyword evidence="1" id="KW-0433">Leucine-rich repeat</keyword>
<dbReference type="EMBL" id="CAXDID020000299">
    <property type="protein sequence ID" value="CAL6073141.1"/>
    <property type="molecule type" value="Genomic_DNA"/>
</dbReference>
<protein>
    <submittedName>
        <fullName evidence="3">Uncharacterized protein</fullName>
    </submittedName>
</protein>
<dbReference type="PANTHER" id="PTHR46652">
    <property type="entry name" value="LEUCINE-RICH REPEAT AND IQ DOMAIN-CONTAINING PROTEIN 1-RELATED"/>
    <property type="match status" value="1"/>
</dbReference>
<dbReference type="SUPFAM" id="SSF52058">
    <property type="entry name" value="L domain-like"/>
    <property type="match status" value="1"/>
</dbReference>
<dbReference type="InterPro" id="IPR050836">
    <property type="entry name" value="SDS22/Internalin_LRR"/>
</dbReference>
<dbReference type="AlphaFoldDB" id="A0AA86PTF6"/>
<dbReference type="InterPro" id="IPR003591">
    <property type="entry name" value="Leu-rich_rpt_typical-subtyp"/>
</dbReference>
<comment type="caution">
    <text evidence="3">The sequence shown here is derived from an EMBL/GenBank/DDBJ whole genome shotgun (WGS) entry which is preliminary data.</text>
</comment>
<evidence type="ECO:0000256" key="2">
    <source>
        <dbReference type="ARBA" id="ARBA00022737"/>
    </source>
</evidence>
<dbReference type="Pfam" id="PF00560">
    <property type="entry name" value="LRR_1"/>
    <property type="match status" value="1"/>
</dbReference>
<keyword evidence="5" id="KW-1185">Reference proteome</keyword>
<reference evidence="3" key="1">
    <citation type="submission" date="2023-06" db="EMBL/GenBank/DDBJ databases">
        <authorList>
            <person name="Kurt Z."/>
        </authorList>
    </citation>
    <scope>NUCLEOTIDE SEQUENCE</scope>
</reference>
<evidence type="ECO:0000313" key="5">
    <source>
        <dbReference type="Proteomes" id="UP001642409"/>
    </source>
</evidence>
<dbReference type="Pfam" id="PF12799">
    <property type="entry name" value="LRR_4"/>
    <property type="match status" value="1"/>
</dbReference>
<dbReference type="EMBL" id="CATOUU010000745">
    <property type="protein sequence ID" value="CAI9945466.1"/>
    <property type="molecule type" value="Genomic_DNA"/>
</dbReference>
<evidence type="ECO:0000313" key="3">
    <source>
        <dbReference type="EMBL" id="CAI9945466.1"/>
    </source>
</evidence>
<sequence>MQPNHVIESKEELLNHFGSSQKLEICDLIQMKNLLALNVAADVWEDASNRNLLSFSKEFVQQTKELTLNITQIEHIYLISFLVNLTELDLFDNNISDIFSISKLKNLKKINLGSNVIEDISALQSLSNITFLHLQYNKITSYALALPSLVELSLSNIQLKDKSGLQHSPKLQKLYLSETETTDLQTIPPQLFGLKSLDLSWNNFTEISYLSNFVGLQCISLSNNIQLQNIGPLKFCNQITELRIHATSVADIWPLQFLNNLKILNMNNTKIVDLRPLQFLYKLEDIYAFDACVIDVSPLSKLTQLDFLDFCNNKITNGDILKHHPNNSEYQLSKQEVPTTEELKFYNKILNVHNSHKQIRKIFNENRIHKLRATLASKNNYVSTMLNNQIMMMSKELNLFAHFLQNSNDTRRK</sequence>
<dbReference type="PANTHER" id="PTHR46652:SF3">
    <property type="entry name" value="LEUCINE-RICH REPEAT-CONTAINING PROTEIN 9"/>
    <property type="match status" value="1"/>
</dbReference>